<organism evidence="8 9">
    <name type="scientific">Taibaiella soli</name>
    <dbReference type="NCBI Taxonomy" id="1649169"/>
    <lineage>
        <taxon>Bacteria</taxon>
        <taxon>Pseudomonadati</taxon>
        <taxon>Bacteroidota</taxon>
        <taxon>Chitinophagia</taxon>
        <taxon>Chitinophagales</taxon>
        <taxon>Chitinophagaceae</taxon>
        <taxon>Taibaiella</taxon>
    </lineage>
</organism>
<dbReference type="PANTHER" id="PTHR46730">
    <property type="entry name" value="POLYCYSTIN-1"/>
    <property type="match status" value="1"/>
</dbReference>
<dbReference type="GO" id="GO:0005886">
    <property type="term" value="C:plasma membrane"/>
    <property type="evidence" value="ECO:0007669"/>
    <property type="project" value="TreeGrafter"/>
</dbReference>
<feature type="domain" description="PKD" evidence="7">
    <location>
        <begin position="1144"/>
        <end position="1188"/>
    </location>
</feature>
<feature type="domain" description="PKD" evidence="7">
    <location>
        <begin position="1055"/>
        <end position="1093"/>
    </location>
</feature>
<evidence type="ECO:0000259" key="7">
    <source>
        <dbReference type="PROSITE" id="PS50093"/>
    </source>
</evidence>
<evidence type="ECO:0000313" key="8">
    <source>
        <dbReference type="EMBL" id="PZF74011.1"/>
    </source>
</evidence>
<dbReference type="InterPro" id="IPR000601">
    <property type="entry name" value="PKD_dom"/>
</dbReference>
<proteinExistence type="predicted"/>
<protein>
    <recommendedName>
        <fullName evidence="7">PKD domain-containing protein</fullName>
    </recommendedName>
</protein>
<evidence type="ECO:0000256" key="5">
    <source>
        <dbReference type="ARBA" id="ARBA00023136"/>
    </source>
</evidence>
<keyword evidence="9" id="KW-1185">Reference proteome</keyword>
<dbReference type="InterPro" id="IPR026341">
    <property type="entry name" value="T9SS_type_B"/>
</dbReference>
<gene>
    <name evidence="8" type="ORF">DN068_05300</name>
</gene>
<comment type="subcellular location">
    <subcellularLocation>
        <location evidence="1">Membrane</location>
        <topology evidence="1">Multi-pass membrane protein</topology>
    </subcellularLocation>
</comment>
<feature type="domain" description="PKD" evidence="7">
    <location>
        <begin position="216"/>
        <end position="270"/>
    </location>
</feature>
<dbReference type="CDD" id="cd00146">
    <property type="entry name" value="PKD"/>
    <property type="match status" value="11"/>
</dbReference>
<dbReference type="InterPro" id="IPR035986">
    <property type="entry name" value="PKD_dom_sf"/>
</dbReference>
<keyword evidence="2" id="KW-0812">Transmembrane</keyword>
<dbReference type="NCBIfam" id="TIGR04131">
    <property type="entry name" value="Bac_Flav_CTERM"/>
    <property type="match status" value="1"/>
</dbReference>
<feature type="domain" description="PKD" evidence="7">
    <location>
        <begin position="283"/>
        <end position="359"/>
    </location>
</feature>
<feature type="domain" description="PKD" evidence="7">
    <location>
        <begin position="115"/>
        <end position="185"/>
    </location>
</feature>
<dbReference type="PROSITE" id="PS50093">
    <property type="entry name" value="PKD"/>
    <property type="match status" value="13"/>
</dbReference>
<reference evidence="8 9" key="1">
    <citation type="submission" date="2018-06" db="EMBL/GenBank/DDBJ databases">
        <title>Mucibacter soli gen. nov., sp. nov., a new member of the family Chitinophagaceae producing mucin.</title>
        <authorList>
            <person name="Kim M.-K."/>
            <person name="Park S."/>
            <person name="Kim T.-S."/>
            <person name="Joung Y."/>
            <person name="Han J.-H."/>
            <person name="Kim S.B."/>
        </authorList>
    </citation>
    <scope>NUCLEOTIDE SEQUENCE [LARGE SCALE GENOMIC DNA]</scope>
    <source>
        <strain evidence="8 9">R1-15</strain>
    </source>
</reference>
<dbReference type="SMART" id="SM00089">
    <property type="entry name" value="PKD"/>
    <property type="match status" value="14"/>
</dbReference>
<feature type="chain" id="PRO_5016011146" description="PKD domain-containing protein" evidence="6">
    <location>
        <begin position="26"/>
        <end position="1519"/>
    </location>
</feature>
<dbReference type="InterPro" id="IPR013783">
    <property type="entry name" value="Ig-like_fold"/>
</dbReference>
<feature type="domain" description="PKD" evidence="7">
    <location>
        <begin position="863"/>
        <end position="929"/>
    </location>
</feature>
<dbReference type="PANTHER" id="PTHR46730:SF4">
    <property type="entry name" value="POLYCYSTIC KIDNEY DISEASE PROTEIN 1-LIKE 1"/>
    <property type="match status" value="1"/>
</dbReference>
<dbReference type="InterPro" id="IPR022409">
    <property type="entry name" value="PKD/Chitinase_dom"/>
</dbReference>
<dbReference type="OrthoDB" id="7794186at2"/>
<feature type="domain" description="PKD" evidence="7">
    <location>
        <begin position="385"/>
        <end position="430"/>
    </location>
</feature>
<dbReference type="Pfam" id="PF00801">
    <property type="entry name" value="PKD"/>
    <property type="match status" value="1"/>
</dbReference>
<feature type="domain" description="PKD" evidence="7">
    <location>
        <begin position="947"/>
        <end position="998"/>
    </location>
</feature>
<dbReference type="Pfam" id="PF13585">
    <property type="entry name" value="CHU_C"/>
    <property type="match status" value="1"/>
</dbReference>
<feature type="domain" description="PKD" evidence="7">
    <location>
        <begin position="26"/>
        <end position="111"/>
    </location>
</feature>
<feature type="domain" description="PKD" evidence="7">
    <location>
        <begin position="774"/>
        <end position="847"/>
    </location>
</feature>
<accession>A0A2W2AFE0</accession>
<evidence type="ECO:0000256" key="4">
    <source>
        <dbReference type="ARBA" id="ARBA00022989"/>
    </source>
</evidence>
<dbReference type="GO" id="GO:0005261">
    <property type="term" value="F:monoatomic cation channel activity"/>
    <property type="evidence" value="ECO:0007669"/>
    <property type="project" value="TreeGrafter"/>
</dbReference>
<feature type="domain" description="PKD" evidence="7">
    <location>
        <begin position="531"/>
        <end position="594"/>
    </location>
</feature>
<name>A0A2W2AFE0_9BACT</name>
<feature type="domain" description="PKD" evidence="7">
    <location>
        <begin position="639"/>
        <end position="668"/>
    </location>
</feature>
<feature type="signal peptide" evidence="6">
    <location>
        <begin position="1"/>
        <end position="25"/>
    </location>
</feature>
<keyword evidence="4" id="KW-1133">Transmembrane helix</keyword>
<keyword evidence="6" id="KW-0732">Signal</keyword>
<comment type="caution">
    <text evidence="8">The sequence shown here is derived from an EMBL/GenBank/DDBJ whole genome shotgun (WGS) entry which is preliminary data.</text>
</comment>
<evidence type="ECO:0000313" key="9">
    <source>
        <dbReference type="Proteomes" id="UP000248745"/>
    </source>
</evidence>
<keyword evidence="3" id="KW-0677">Repeat</keyword>
<dbReference type="SUPFAM" id="SSF49299">
    <property type="entry name" value="PKD domain"/>
    <property type="match status" value="14"/>
</dbReference>
<keyword evidence="5" id="KW-0472">Membrane</keyword>
<evidence type="ECO:0000256" key="6">
    <source>
        <dbReference type="SAM" id="SignalP"/>
    </source>
</evidence>
<dbReference type="EMBL" id="QKTW01000008">
    <property type="protein sequence ID" value="PZF74011.1"/>
    <property type="molecule type" value="Genomic_DNA"/>
</dbReference>
<dbReference type="Proteomes" id="UP000248745">
    <property type="component" value="Unassembled WGS sequence"/>
</dbReference>
<evidence type="ECO:0000256" key="1">
    <source>
        <dbReference type="ARBA" id="ARBA00004141"/>
    </source>
</evidence>
<dbReference type="Pfam" id="PF18911">
    <property type="entry name" value="PKD_4"/>
    <property type="match status" value="11"/>
</dbReference>
<dbReference type="RefSeq" id="WP_110997857.1">
    <property type="nucleotide sequence ID" value="NZ_QKTW01000008.1"/>
</dbReference>
<dbReference type="GO" id="GO:0006816">
    <property type="term" value="P:calcium ion transport"/>
    <property type="evidence" value="ECO:0007669"/>
    <property type="project" value="TreeGrafter"/>
</dbReference>
<dbReference type="FunFam" id="2.60.40.10:FF:000270">
    <property type="entry name" value="Cell surface protein"/>
    <property type="match status" value="1"/>
</dbReference>
<sequence>MNTTFTRKLFLYCILLLTLSTVSLAQTASFTVDKTSGCEPLLVTFTNTSTGTSAGTNYQWSFGNNANATNPTGTISTSYYVTSGYSTAYTATLTVTYPNGSVSTATQQITVYASPIINFTASDTAGCPWLTTTFTSNITWNSPGTGTITGWDFGDGTSPPTAATVTHSYNSGYYSVTLIAKNSANCTTFKTDTNLIHVYNQPVANYTISPSAICNVPSAVTFTNTSTGFGPFTAAWSFGDNSSGTGSPVSHTYSNAGNYSTVMIVTDGHGCKDTANIPLPAAQVTPDFQGPTEACVDEPVTFNQTTSPPVISYSWDFGDGASASGFTAPHVYTTAGTYTVTMTAFNGGCSVTKSKTIVIHPKPVINFTASPLNPCPSPTPIQFTNGTTGATSYTWNFGDYTATSNQTDPLHTYMSDANFDVKLVATTQYGCKDSLTKYSYIKINPFNAAIMADKLGGCIPVTINFSSNSNGYPYAVTSQTWDFGDGTSGSTQSAVQHTYPDSGTYYVTLTLHTANGCSKILTQTVHCGVPPTANFSAAPLVACVKEPVQFFDSSSTNTTNWEWDFGEGNSSQQNPTHAYSIPGTYTVKLTAYNNGCPDSMVKTNYVHINFPKSKATFSYSCDTALKVNFTNNSLGATGWLWDFGDGTTGSSFNASHTYPAIGNYTALLITWNDTTGCHDTLAMQLTIVGLVPYFSTTDTNICRDRQLKFTSSVTGGAPTRYDWTVNGSTWYDTTANFDYKFVYSGIYTVAITVRDIHDCYQTYTRTNYIHVGWPSVNFSVNPSIACAPANVLFTDQTTDIAGNYTTARVWDLGIGSPISSPNSTTVTQLYTAAGNYTIKLKVTDNFGCTDSLTLIDYLKVRKPVANYSATNPISCPGKAVFFLNNSQGSPLHYQWDFGDGTSSTQTNPNHIYNQLGTFTVKLVAIDSVGGCRDSIVKLNYITIVAKPTAAFTMSDTFRICPPLVVNFTNNTVGGSSYFWDFGDNGNSILQTPSHVYNSGIFVPKLIATNAYGCTDTATGKVRVLGYSGELSYTPLSGCAPLTVNFTALEQNVPGFIFDFSDGHTTPTNAQTTTHTYTTAGTYIPKLIMTDNAGCSAISVGLDTIKVDGVIGGFTFTPYPACNSGTLTFIDTSHGTYSTINSTLWVFHDGVTSTAASPTHSYNGVGTYAVTLIHTTTTGCKDTLHSDVTFYPLPTIDAGLDTTICLGDSAILMPAGGVTYTWMPAGSLDCDTCTHPHAGPTASTLYTVTGKDIHGCASTDTVRVSIKTKTTASFSANGEICEGDTIQLHVYGGQVYNWTPPLGLDNAHIADPVAHLDTTVNYVVIVSEGSCIPDTGYINVLVHPRPHVDAGQDQTMVAGNSVQLSATGNHIVSYAWTPPESLNCNTCADPEATPKSTTDYVVRAYTDYGCHDSDNVTVHVICQSSQVYIPNTFIPNGNGTNDRFYPRGRGIRQIKLFRIYDRWGEMIFERKNIDANDYNNAWDGTFNGKELSPDVYVYTIDGVCDTGEEFSWQGDISLIR</sequence>
<feature type="domain" description="PKD" evidence="7">
    <location>
        <begin position="446"/>
        <end position="516"/>
    </location>
</feature>
<evidence type="ECO:0000256" key="3">
    <source>
        <dbReference type="ARBA" id="ARBA00022737"/>
    </source>
</evidence>
<evidence type="ECO:0000256" key="2">
    <source>
        <dbReference type="ARBA" id="ARBA00022692"/>
    </source>
</evidence>
<dbReference type="Gene3D" id="2.60.40.10">
    <property type="entry name" value="Immunoglobulins"/>
    <property type="match status" value="15"/>
</dbReference>